<evidence type="ECO:0000256" key="7">
    <source>
        <dbReference type="ARBA" id="ARBA00022918"/>
    </source>
</evidence>
<dbReference type="Proteomes" id="UP001160148">
    <property type="component" value="Unassembled WGS sequence"/>
</dbReference>
<dbReference type="GO" id="GO:0046872">
    <property type="term" value="F:metal ion binding"/>
    <property type="evidence" value="ECO:0007669"/>
    <property type="project" value="UniProtKB-KW"/>
</dbReference>
<dbReference type="AlphaFoldDB" id="A0AAV0XUN5"/>
<proteinExistence type="predicted"/>
<dbReference type="GO" id="GO:0004519">
    <property type="term" value="F:endonuclease activity"/>
    <property type="evidence" value="ECO:0007669"/>
    <property type="project" value="UniProtKB-KW"/>
</dbReference>
<dbReference type="GO" id="GO:0003887">
    <property type="term" value="F:DNA-directed DNA polymerase activity"/>
    <property type="evidence" value="ECO:0007669"/>
    <property type="project" value="UniProtKB-KW"/>
</dbReference>
<gene>
    <name evidence="11" type="ORF">MEUPH1_LOCUS26208</name>
</gene>
<dbReference type="PANTHER" id="PTHR42648">
    <property type="entry name" value="TRANSPOSASE, PUTATIVE-RELATED"/>
    <property type="match status" value="1"/>
</dbReference>
<dbReference type="InterPro" id="IPR057670">
    <property type="entry name" value="SH3_retrovirus"/>
</dbReference>
<evidence type="ECO:0000256" key="5">
    <source>
        <dbReference type="ARBA" id="ARBA00022842"/>
    </source>
</evidence>
<accession>A0AAV0XUN5</accession>
<evidence type="ECO:0000256" key="3">
    <source>
        <dbReference type="ARBA" id="ARBA00022759"/>
    </source>
</evidence>
<evidence type="ECO:0000259" key="10">
    <source>
        <dbReference type="Pfam" id="PF25597"/>
    </source>
</evidence>
<keyword evidence="12" id="KW-1185">Reference proteome</keyword>
<keyword evidence="3" id="KW-0255">Endonuclease</keyword>
<dbReference type="PANTHER" id="PTHR42648:SF11">
    <property type="entry name" value="TRANSPOSON TY4-P GAG-POL POLYPROTEIN"/>
    <property type="match status" value="1"/>
</dbReference>
<evidence type="ECO:0000256" key="9">
    <source>
        <dbReference type="ARBA" id="ARBA00023172"/>
    </source>
</evidence>
<dbReference type="Pfam" id="PF25597">
    <property type="entry name" value="SH3_retrovirus"/>
    <property type="match status" value="1"/>
</dbReference>
<name>A0AAV0XUN5_9HEMI</name>
<sequence>MILRQSGHGEMATTKRRRRFVLDRNTVVVFSLNYTGNSGKVCKNPYELWFDKLPKIENIVEFGINAYSLVPKQRRRKWDAKSRKGYFDGYSETSNGYRIWYKENNEVSLSRDVIFKDENVVNYQLIECSNNLNDSNNIDVLSLHKDGSLEHIKKKKTQYNNTNKDHFDRSLTYENNMQLIYPNP</sequence>
<evidence type="ECO:0000313" key="12">
    <source>
        <dbReference type="Proteomes" id="UP001160148"/>
    </source>
</evidence>
<evidence type="ECO:0000256" key="2">
    <source>
        <dbReference type="ARBA" id="ARBA00022723"/>
    </source>
</evidence>
<dbReference type="InterPro" id="IPR039537">
    <property type="entry name" value="Retrotran_Ty1/copia-like"/>
</dbReference>
<evidence type="ECO:0000256" key="4">
    <source>
        <dbReference type="ARBA" id="ARBA00022801"/>
    </source>
</evidence>
<keyword evidence="8" id="KW-0808">Transferase</keyword>
<evidence type="ECO:0000256" key="8">
    <source>
        <dbReference type="ARBA" id="ARBA00022932"/>
    </source>
</evidence>
<dbReference type="GO" id="GO:0003964">
    <property type="term" value="F:RNA-directed DNA polymerase activity"/>
    <property type="evidence" value="ECO:0007669"/>
    <property type="project" value="UniProtKB-KW"/>
</dbReference>
<keyword evidence="1" id="KW-0540">Nuclease</keyword>
<keyword evidence="2" id="KW-0479">Metal-binding</keyword>
<keyword evidence="9" id="KW-0233">DNA recombination</keyword>
<keyword evidence="7" id="KW-0695">RNA-directed DNA polymerase</keyword>
<evidence type="ECO:0000313" key="11">
    <source>
        <dbReference type="EMBL" id="CAI6372319.1"/>
    </source>
</evidence>
<dbReference type="EMBL" id="CARXXK010001029">
    <property type="protein sequence ID" value="CAI6372319.1"/>
    <property type="molecule type" value="Genomic_DNA"/>
</dbReference>
<organism evidence="11 12">
    <name type="scientific">Macrosiphum euphorbiae</name>
    <name type="common">potato aphid</name>
    <dbReference type="NCBI Taxonomy" id="13131"/>
    <lineage>
        <taxon>Eukaryota</taxon>
        <taxon>Metazoa</taxon>
        <taxon>Ecdysozoa</taxon>
        <taxon>Arthropoda</taxon>
        <taxon>Hexapoda</taxon>
        <taxon>Insecta</taxon>
        <taxon>Pterygota</taxon>
        <taxon>Neoptera</taxon>
        <taxon>Paraneoptera</taxon>
        <taxon>Hemiptera</taxon>
        <taxon>Sternorrhyncha</taxon>
        <taxon>Aphidomorpha</taxon>
        <taxon>Aphidoidea</taxon>
        <taxon>Aphididae</taxon>
        <taxon>Macrosiphini</taxon>
        <taxon>Macrosiphum</taxon>
    </lineage>
</organism>
<keyword evidence="4" id="KW-0378">Hydrolase</keyword>
<dbReference type="GO" id="GO:0015074">
    <property type="term" value="P:DNA integration"/>
    <property type="evidence" value="ECO:0007669"/>
    <property type="project" value="UniProtKB-KW"/>
</dbReference>
<dbReference type="GO" id="GO:0006310">
    <property type="term" value="P:DNA recombination"/>
    <property type="evidence" value="ECO:0007669"/>
    <property type="project" value="UniProtKB-KW"/>
</dbReference>
<keyword evidence="8" id="KW-0239">DNA-directed DNA polymerase</keyword>
<feature type="domain" description="Retroviral polymerase SH3-like" evidence="10">
    <location>
        <begin position="66"/>
        <end position="123"/>
    </location>
</feature>
<protein>
    <recommendedName>
        <fullName evidence="10">Retroviral polymerase SH3-like domain-containing protein</fullName>
    </recommendedName>
</protein>
<keyword evidence="8" id="KW-0548">Nucleotidyltransferase</keyword>
<keyword evidence="5" id="KW-0460">Magnesium</keyword>
<reference evidence="11 12" key="1">
    <citation type="submission" date="2023-01" db="EMBL/GenBank/DDBJ databases">
        <authorList>
            <person name="Whitehead M."/>
        </authorList>
    </citation>
    <scope>NUCLEOTIDE SEQUENCE [LARGE SCALE GENOMIC DNA]</scope>
</reference>
<dbReference type="GO" id="GO:0016787">
    <property type="term" value="F:hydrolase activity"/>
    <property type="evidence" value="ECO:0007669"/>
    <property type="project" value="UniProtKB-KW"/>
</dbReference>
<comment type="caution">
    <text evidence="11">The sequence shown here is derived from an EMBL/GenBank/DDBJ whole genome shotgun (WGS) entry which is preliminary data.</text>
</comment>
<evidence type="ECO:0000256" key="1">
    <source>
        <dbReference type="ARBA" id="ARBA00022722"/>
    </source>
</evidence>
<evidence type="ECO:0000256" key="6">
    <source>
        <dbReference type="ARBA" id="ARBA00022908"/>
    </source>
</evidence>
<keyword evidence="6" id="KW-0229">DNA integration</keyword>